<feature type="domain" description="D-isomer specific 2-hydroxyacid dehydrogenase catalytic" evidence="6">
    <location>
        <begin position="71"/>
        <end position="342"/>
    </location>
</feature>
<comment type="caution">
    <text evidence="8">The sequence shown here is derived from an EMBL/GenBank/DDBJ whole genome shotgun (WGS) entry which is preliminary data.</text>
</comment>
<evidence type="ECO:0000256" key="4">
    <source>
        <dbReference type="RuleBase" id="RU003719"/>
    </source>
</evidence>
<dbReference type="CDD" id="cd12167">
    <property type="entry name" value="2-Hacid_dh_8"/>
    <property type="match status" value="1"/>
</dbReference>
<dbReference type="PANTHER" id="PTHR42789">
    <property type="entry name" value="D-ISOMER SPECIFIC 2-HYDROXYACID DEHYDROGENASE FAMILY PROTEIN (AFU_ORTHOLOGUE AFUA_6G10090)"/>
    <property type="match status" value="1"/>
</dbReference>
<keyword evidence="9" id="KW-1185">Reference proteome</keyword>
<evidence type="ECO:0000256" key="1">
    <source>
        <dbReference type="ARBA" id="ARBA00005854"/>
    </source>
</evidence>
<organism evidence="8 9">
    <name type="scientific">Rugosimonospora africana</name>
    <dbReference type="NCBI Taxonomy" id="556532"/>
    <lineage>
        <taxon>Bacteria</taxon>
        <taxon>Bacillati</taxon>
        <taxon>Actinomycetota</taxon>
        <taxon>Actinomycetes</taxon>
        <taxon>Micromonosporales</taxon>
        <taxon>Micromonosporaceae</taxon>
        <taxon>Rugosimonospora</taxon>
    </lineage>
</organism>
<dbReference type="InterPro" id="IPR050857">
    <property type="entry name" value="D-2-hydroxyacid_DH"/>
</dbReference>
<evidence type="ECO:0000313" key="8">
    <source>
        <dbReference type="EMBL" id="GIH14913.1"/>
    </source>
</evidence>
<dbReference type="Proteomes" id="UP000642748">
    <property type="component" value="Unassembled WGS sequence"/>
</dbReference>
<evidence type="ECO:0000259" key="7">
    <source>
        <dbReference type="Pfam" id="PF02826"/>
    </source>
</evidence>
<dbReference type="InterPro" id="IPR029753">
    <property type="entry name" value="D-isomer_DH_CS"/>
</dbReference>
<accession>A0A8J3QQ65</accession>
<dbReference type="InterPro" id="IPR006139">
    <property type="entry name" value="D-isomer_2_OHA_DH_cat_dom"/>
</dbReference>
<dbReference type="Gene3D" id="3.40.50.720">
    <property type="entry name" value="NAD(P)-binding Rossmann-like Domain"/>
    <property type="match status" value="2"/>
</dbReference>
<dbReference type="AlphaFoldDB" id="A0A8J3QQ65"/>
<gene>
    <name evidence="8" type="ORF">Raf01_30850</name>
</gene>
<dbReference type="Pfam" id="PF00389">
    <property type="entry name" value="2-Hacid_dh"/>
    <property type="match status" value="1"/>
</dbReference>
<evidence type="ECO:0000259" key="6">
    <source>
        <dbReference type="Pfam" id="PF00389"/>
    </source>
</evidence>
<dbReference type="InterPro" id="IPR006140">
    <property type="entry name" value="D-isomer_DH_NAD-bd"/>
</dbReference>
<evidence type="ECO:0000256" key="2">
    <source>
        <dbReference type="ARBA" id="ARBA00023002"/>
    </source>
</evidence>
<evidence type="ECO:0000256" key="3">
    <source>
        <dbReference type="ARBA" id="ARBA00023027"/>
    </source>
</evidence>
<protein>
    <submittedName>
        <fullName evidence="8">2-hydroxyacid dehydrogenase</fullName>
    </submittedName>
</protein>
<proteinExistence type="inferred from homology"/>
<dbReference type="RefSeq" id="WP_203918562.1">
    <property type="nucleotide sequence ID" value="NZ_BONZ01000030.1"/>
</dbReference>
<comment type="similarity">
    <text evidence="1 4">Belongs to the D-isomer specific 2-hydroxyacid dehydrogenase family.</text>
</comment>
<dbReference type="Pfam" id="PF02826">
    <property type="entry name" value="2-Hacid_dh_C"/>
    <property type="match status" value="1"/>
</dbReference>
<dbReference type="SUPFAM" id="SSF52283">
    <property type="entry name" value="Formate/glycerate dehydrogenase catalytic domain-like"/>
    <property type="match status" value="1"/>
</dbReference>
<keyword evidence="2 4" id="KW-0560">Oxidoreductase</keyword>
<evidence type="ECO:0000256" key="5">
    <source>
        <dbReference type="SAM" id="MobiDB-lite"/>
    </source>
</evidence>
<dbReference type="PANTHER" id="PTHR42789:SF1">
    <property type="entry name" value="D-ISOMER SPECIFIC 2-HYDROXYACID DEHYDROGENASE FAMILY PROTEIN (AFU_ORTHOLOGUE AFUA_6G10090)"/>
    <property type="match status" value="1"/>
</dbReference>
<dbReference type="EMBL" id="BONZ01000030">
    <property type="protein sequence ID" value="GIH14913.1"/>
    <property type="molecule type" value="Genomic_DNA"/>
</dbReference>
<feature type="domain" description="D-isomer specific 2-hydroxyacid dehydrogenase NAD-binding" evidence="7">
    <location>
        <begin position="136"/>
        <end position="311"/>
    </location>
</feature>
<dbReference type="GO" id="GO:0051287">
    <property type="term" value="F:NAD binding"/>
    <property type="evidence" value="ECO:0007669"/>
    <property type="project" value="InterPro"/>
</dbReference>
<feature type="region of interest" description="Disordered" evidence="5">
    <location>
        <begin position="1"/>
        <end position="21"/>
    </location>
</feature>
<sequence>MTTGTRESADDAARDAEPSRRPATVLAMAPEFVPALFDTEARKRLRTFASIDPDTVVHGPIHAEAGLAETEVLLTCWGAPRLDGATLAALPRLRAVIHAAGSVKGIVTDACRAAGIQVSSAAAMNAVPVAEHTVAMILLSNKRTLWLARRYSELRGAWHASEIPHDIGNYGTTVGIVGASWIGRRVIELLRPYDLHVLLADPYLQADQARRLGVELVDLDELCRRSHIVSLHAPALPSTRHLLDASRLAAMGTGTTVINTARGTLIDTAALTREVASGRLYAVLDHTDPRILPDDSPLYDSPNVLLTPHIAGSHGNELRRLGRSAVDELIRYATGEPFAYPVRYADLERSA</sequence>
<dbReference type="SUPFAM" id="SSF51735">
    <property type="entry name" value="NAD(P)-binding Rossmann-fold domains"/>
    <property type="match status" value="1"/>
</dbReference>
<name>A0A8J3QQ65_9ACTN</name>
<dbReference type="GO" id="GO:0016616">
    <property type="term" value="F:oxidoreductase activity, acting on the CH-OH group of donors, NAD or NADP as acceptor"/>
    <property type="evidence" value="ECO:0007669"/>
    <property type="project" value="InterPro"/>
</dbReference>
<dbReference type="PROSITE" id="PS00670">
    <property type="entry name" value="D_2_HYDROXYACID_DH_2"/>
    <property type="match status" value="1"/>
</dbReference>
<feature type="compositionally biased region" description="Basic and acidic residues" evidence="5">
    <location>
        <begin position="7"/>
        <end position="20"/>
    </location>
</feature>
<keyword evidence="3" id="KW-0520">NAD</keyword>
<reference evidence="8" key="1">
    <citation type="submission" date="2021-01" db="EMBL/GenBank/DDBJ databases">
        <title>Whole genome shotgun sequence of Rugosimonospora africana NBRC 104875.</title>
        <authorList>
            <person name="Komaki H."/>
            <person name="Tamura T."/>
        </authorList>
    </citation>
    <scope>NUCLEOTIDE SEQUENCE</scope>
    <source>
        <strain evidence="8">NBRC 104875</strain>
    </source>
</reference>
<dbReference type="InterPro" id="IPR036291">
    <property type="entry name" value="NAD(P)-bd_dom_sf"/>
</dbReference>
<evidence type="ECO:0000313" key="9">
    <source>
        <dbReference type="Proteomes" id="UP000642748"/>
    </source>
</evidence>